<dbReference type="Proteomes" id="UP000178419">
    <property type="component" value="Unassembled WGS sequence"/>
</dbReference>
<accession>A0A1F7XZ01</accession>
<organism evidence="1 2">
    <name type="scientific">Candidatus Woesebacteria bacterium RIFCSPHIGHO2_01_FULL_38_9</name>
    <dbReference type="NCBI Taxonomy" id="1802492"/>
    <lineage>
        <taxon>Bacteria</taxon>
        <taxon>Candidatus Woeseibacteriota</taxon>
    </lineage>
</organism>
<evidence type="ECO:0000313" key="2">
    <source>
        <dbReference type="Proteomes" id="UP000178419"/>
    </source>
</evidence>
<evidence type="ECO:0000313" key="1">
    <source>
        <dbReference type="EMBL" id="OGM20226.1"/>
    </source>
</evidence>
<protein>
    <submittedName>
        <fullName evidence="1">Uncharacterized protein</fullName>
    </submittedName>
</protein>
<reference evidence="1 2" key="1">
    <citation type="journal article" date="2016" name="Nat. Commun.">
        <title>Thousands of microbial genomes shed light on interconnected biogeochemical processes in an aquifer system.</title>
        <authorList>
            <person name="Anantharaman K."/>
            <person name="Brown C.T."/>
            <person name="Hug L.A."/>
            <person name="Sharon I."/>
            <person name="Castelle C.J."/>
            <person name="Probst A.J."/>
            <person name="Thomas B.C."/>
            <person name="Singh A."/>
            <person name="Wilkins M.J."/>
            <person name="Karaoz U."/>
            <person name="Brodie E.L."/>
            <person name="Williams K.H."/>
            <person name="Hubbard S.S."/>
            <person name="Banfield J.F."/>
        </authorList>
    </citation>
    <scope>NUCLEOTIDE SEQUENCE [LARGE SCALE GENOMIC DNA]</scope>
</reference>
<comment type="caution">
    <text evidence="1">The sequence shown here is derived from an EMBL/GenBank/DDBJ whole genome shotgun (WGS) entry which is preliminary data.</text>
</comment>
<sequence>MTEKKAKAIVTLENLRLVESEIFRIASKHNIKTVDELDELIAGGKLSEEKIGEDLFRLDHLISEKIRLEKELKKLSIKKSDAWKSLQDLLELPRRNFQTS</sequence>
<dbReference type="AlphaFoldDB" id="A0A1F7XZ01"/>
<name>A0A1F7XZ01_9BACT</name>
<proteinExistence type="predicted"/>
<gene>
    <name evidence="1" type="ORF">A2714_02420</name>
</gene>
<dbReference type="EMBL" id="MGGE01000048">
    <property type="protein sequence ID" value="OGM20226.1"/>
    <property type="molecule type" value="Genomic_DNA"/>
</dbReference>